<dbReference type="InterPro" id="IPR002104">
    <property type="entry name" value="Integrase_catalytic"/>
</dbReference>
<comment type="similarity">
    <text evidence="1">Belongs to the 'phage' integrase family.</text>
</comment>
<accession>A0A0P1G994</accession>
<proteinExistence type="inferred from homology"/>
<evidence type="ECO:0000313" key="8">
    <source>
        <dbReference type="Proteomes" id="UP000051086"/>
    </source>
</evidence>
<evidence type="ECO:0000256" key="1">
    <source>
        <dbReference type="ARBA" id="ARBA00008857"/>
    </source>
</evidence>
<dbReference type="GO" id="GO:0006310">
    <property type="term" value="P:DNA recombination"/>
    <property type="evidence" value="ECO:0007669"/>
    <property type="project" value="UniProtKB-KW"/>
</dbReference>
<protein>
    <submittedName>
        <fullName evidence="7">Site-specific recombinase XerD</fullName>
    </submittedName>
</protein>
<organism evidence="7 9">
    <name type="scientific">Thalassovita autumnalis</name>
    <dbReference type="NCBI Taxonomy" id="2072972"/>
    <lineage>
        <taxon>Bacteria</taxon>
        <taxon>Pseudomonadati</taxon>
        <taxon>Pseudomonadota</taxon>
        <taxon>Alphaproteobacteria</taxon>
        <taxon>Rhodobacterales</taxon>
        <taxon>Roseobacteraceae</taxon>
        <taxon>Thalassovita</taxon>
    </lineage>
</organism>
<dbReference type="Proteomes" id="UP000051887">
    <property type="component" value="Unassembled WGS sequence"/>
</dbReference>
<reference evidence="6 8" key="2">
    <citation type="submission" date="2015-09" db="EMBL/GenBank/DDBJ databases">
        <authorList>
            <person name="Rodrigo-Torres L."/>
            <person name="Arahal D.R."/>
        </authorList>
    </citation>
    <scope>NUCLEOTIDE SEQUENCE [LARGE SCALE GENOMIC DNA]</scope>
    <source>
        <strain evidence="6 8">CECT 5118</strain>
    </source>
</reference>
<evidence type="ECO:0000313" key="6">
    <source>
        <dbReference type="EMBL" id="CUH66667.1"/>
    </source>
</evidence>
<reference evidence="7 9" key="1">
    <citation type="submission" date="2015-09" db="EMBL/GenBank/DDBJ databases">
        <authorList>
            <consortium name="Swine Surveillance"/>
        </authorList>
    </citation>
    <scope>NUCLEOTIDE SEQUENCE [LARGE SCALE GENOMIC DNA]</scope>
    <source>
        <strain evidence="7 9">5120</strain>
    </source>
</reference>
<evidence type="ECO:0000256" key="4">
    <source>
        <dbReference type="ARBA" id="ARBA00023172"/>
    </source>
</evidence>
<keyword evidence="2" id="KW-0229">DNA integration</keyword>
<dbReference type="GO" id="GO:0003677">
    <property type="term" value="F:DNA binding"/>
    <property type="evidence" value="ECO:0007669"/>
    <property type="project" value="UniProtKB-KW"/>
</dbReference>
<dbReference type="InterPro" id="IPR013762">
    <property type="entry name" value="Integrase-like_cat_sf"/>
</dbReference>
<dbReference type="RefSeq" id="WP_058242627.1">
    <property type="nucleotide sequence ID" value="NZ_CYSB01000026.1"/>
</dbReference>
<dbReference type="CDD" id="cd00397">
    <property type="entry name" value="DNA_BRE_C"/>
    <property type="match status" value="1"/>
</dbReference>
<dbReference type="SUPFAM" id="SSF56349">
    <property type="entry name" value="DNA breaking-rejoining enzymes"/>
    <property type="match status" value="1"/>
</dbReference>
<evidence type="ECO:0000313" key="9">
    <source>
        <dbReference type="Proteomes" id="UP000051887"/>
    </source>
</evidence>
<dbReference type="PANTHER" id="PTHR30349">
    <property type="entry name" value="PHAGE INTEGRASE-RELATED"/>
    <property type="match status" value="1"/>
</dbReference>
<keyword evidence="3" id="KW-0238">DNA-binding</keyword>
<dbReference type="Proteomes" id="UP000051086">
    <property type="component" value="Unassembled WGS sequence"/>
</dbReference>
<name>A0A0P1G994_9RHOB</name>
<keyword evidence="8" id="KW-1185">Reference proteome</keyword>
<dbReference type="PANTHER" id="PTHR30349:SF41">
    <property type="entry name" value="INTEGRASE_RECOMBINASE PROTEIN MJ0367-RELATED"/>
    <property type="match status" value="1"/>
</dbReference>
<dbReference type="GO" id="GO:0015074">
    <property type="term" value="P:DNA integration"/>
    <property type="evidence" value="ECO:0007669"/>
    <property type="project" value="UniProtKB-KW"/>
</dbReference>
<evidence type="ECO:0000256" key="3">
    <source>
        <dbReference type="ARBA" id="ARBA00023125"/>
    </source>
</evidence>
<dbReference type="Gene3D" id="1.10.443.10">
    <property type="entry name" value="Intergrase catalytic core"/>
    <property type="match status" value="1"/>
</dbReference>
<dbReference type="AlphaFoldDB" id="A0A0P1G994"/>
<dbReference type="Gene3D" id="1.10.150.130">
    <property type="match status" value="1"/>
</dbReference>
<gene>
    <name evidence="6" type="ORF">TL5118_01864</name>
    <name evidence="7" type="ORF">TL5120_01096</name>
</gene>
<dbReference type="InterPro" id="IPR050090">
    <property type="entry name" value="Tyrosine_recombinase_XerCD"/>
</dbReference>
<evidence type="ECO:0000259" key="5">
    <source>
        <dbReference type="PROSITE" id="PS51898"/>
    </source>
</evidence>
<dbReference type="PROSITE" id="PS51898">
    <property type="entry name" value="TYR_RECOMBINASE"/>
    <property type="match status" value="1"/>
</dbReference>
<feature type="domain" description="Tyr recombinase" evidence="5">
    <location>
        <begin position="184"/>
        <end position="388"/>
    </location>
</feature>
<dbReference type="InterPro" id="IPR011010">
    <property type="entry name" value="DNA_brk_join_enz"/>
</dbReference>
<evidence type="ECO:0000256" key="2">
    <source>
        <dbReference type="ARBA" id="ARBA00022908"/>
    </source>
</evidence>
<dbReference type="EMBL" id="CYSB01000026">
    <property type="protein sequence ID" value="CUH66667.1"/>
    <property type="molecule type" value="Genomic_DNA"/>
</dbReference>
<dbReference type="EMBL" id="CYSC01000017">
    <property type="protein sequence ID" value="CUH71310.1"/>
    <property type="molecule type" value="Genomic_DNA"/>
</dbReference>
<keyword evidence="4" id="KW-0233">DNA recombination</keyword>
<evidence type="ECO:0000313" key="7">
    <source>
        <dbReference type="EMBL" id="CUH71310.1"/>
    </source>
</evidence>
<dbReference type="OrthoDB" id="102994at2"/>
<sequence length="404" mass="46834">MAIDRDYEDLRGDGRIVLFLREGKKPKYHVRLKVPNASGYKFVSTKTSDRNEAVRLAMNFYDELYHHIKVGGSIKSNTFADVFKEWKNSRRNAYQKIETKDRSVEYVATYALDYFGKARIDQLTAKDFHAYWDWRKLNFKRKKPTDDTLNRERNAIQSLMKFALQRGHVTKPFKIPKLETKGINRRPTFTLAEWKKITTGMRAWVEEGRSNGHWRERFVLQQYVLLLSNSGIRIGEMRTVTWDDVSTIEVEAGRLVIIKVNGKTGLREVVCNPGCEVFLRRMYDLRRSDLDGGDPPLNEPVFINHISGKPIGSFKVGFNSMLKYCEVPITKDGMNRTPYSLRHFYGTQRLRGNINPYILAKNMGTSVEMIEKFYGHILTPDIVSSIKKTTNQSAKDAVDKSYPF</sequence>
<dbReference type="InterPro" id="IPR010998">
    <property type="entry name" value="Integrase_recombinase_N"/>
</dbReference>